<accession>A0A9P7KCZ9</accession>
<dbReference type="AlphaFoldDB" id="A0A9P7KCZ9"/>
<evidence type="ECO:0000259" key="1">
    <source>
        <dbReference type="Pfam" id="PF12937"/>
    </source>
</evidence>
<sequence length="551" mass="62058">MNVETPDTSPMICELPTAFSSLAARERASAQIQDEIAAAKEVIRSRHQRLNDLSLISRLPPELLAGVFKHLRDQYPTIDISWICSVSQICSRWRHVALECPSLWTNIPFDHPKWAQEMLARSKTAALNVVFDNNARHYRMKNVGGLLISVIKTAALELSRIKNLHLSRNCRSIDMAAVHREIIELLDAPAPFLETAEIAHTNLVNLFAGVSPRLTSLVLSDCSLNSVRFPMVGNLRTLKLLRVCSQASDDNIPVDQFISALCAMNRLEILHVTHSLNNRHIGIPPAQQVAELPHLTEFFMDTLLSNWIFLLDHIVYPTSTRVCATYRGIDSAGKGHDTWYLYSFAEKLGSRVLGPIRSVELRKDGIKAWRSLYTSELAFHSDLEIPLPPLCNFERVVKCFIQSLDLIHLESLNFDCPFSAEFLMTYFGQLSHLATITVGKQAMTFNVLQALVVGLTTSPARPTKLNFLALETLHIEGWDFEERHQAEILISYLKRRKETGAPLSNLIINQCLHVDEGLHVDALRAVVGKVEWDGLSNYTEEEDSEYECDAS</sequence>
<dbReference type="InterPro" id="IPR032675">
    <property type="entry name" value="LRR_dom_sf"/>
</dbReference>
<dbReference type="Pfam" id="PF12937">
    <property type="entry name" value="F-box-like"/>
    <property type="match status" value="1"/>
</dbReference>
<protein>
    <recommendedName>
        <fullName evidence="1">F-box domain-containing protein</fullName>
    </recommendedName>
</protein>
<dbReference type="OrthoDB" id="3172239at2759"/>
<comment type="caution">
    <text evidence="2">The sequence shown here is derived from an EMBL/GenBank/DDBJ whole genome shotgun (WGS) entry which is preliminary data.</text>
</comment>
<keyword evidence="3" id="KW-1185">Reference proteome</keyword>
<reference evidence="2" key="2">
    <citation type="submission" date="2021-10" db="EMBL/GenBank/DDBJ databases">
        <title>Phylogenomics reveals ancestral predisposition of the termite-cultivated fungus Termitomyces towards a domesticated lifestyle.</title>
        <authorList>
            <person name="Auxier B."/>
            <person name="Grum-Grzhimaylo A."/>
            <person name="Cardenas M.E."/>
            <person name="Lodge J.D."/>
            <person name="Laessoe T."/>
            <person name="Pedersen O."/>
            <person name="Smith M.E."/>
            <person name="Kuyper T.W."/>
            <person name="Franco-Molano E.A."/>
            <person name="Baroni T.J."/>
            <person name="Aanen D.K."/>
        </authorList>
    </citation>
    <scope>NUCLEOTIDE SEQUENCE</scope>
    <source>
        <strain evidence="2">AP01</strain>
        <tissue evidence="2">Mycelium</tissue>
    </source>
</reference>
<dbReference type="EMBL" id="JABCKV010000071">
    <property type="protein sequence ID" value="KAG5644400.1"/>
    <property type="molecule type" value="Genomic_DNA"/>
</dbReference>
<dbReference type="SUPFAM" id="SSF52058">
    <property type="entry name" value="L domain-like"/>
    <property type="match status" value="1"/>
</dbReference>
<dbReference type="Proteomes" id="UP000775547">
    <property type="component" value="Unassembled WGS sequence"/>
</dbReference>
<reference evidence="2" key="1">
    <citation type="submission" date="2020-07" db="EMBL/GenBank/DDBJ databases">
        <authorList>
            <person name="Nieuwenhuis M."/>
            <person name="Van De Peppel L.J.J."/>
        </authorList>
    </citation>
    <scope>NUCLEOTIDE SEQUENCE</scope>
    <source>
        <strain evidence="2">AP01</strain>
        <tissue evidence="2">Mycelium</tissue>
    </source>
</reference>
<dbReference type="InterPro" id="IPR001810">
    <property type="entry name" value="F-box_dom"/>
</dbReference>
<evidence type="ECO:0000313" key="2">
    <source>
        <dbReference type="EMBL" id="KAG5644400.1"/>
    </source>
</evidence>
<evidence type="ECO:0000313" key="3">
    <source>
        <dbReference type="Proteomes" id="UP000775547"/>
    </source>
</evidence>
<dbReference type="Gene3D" id="3.80.10.10">
    <property type="entry name" value="Ribonuclease Inhibitor"/>
    <property type="match status" value="1"/>
</dbReference>
<dbReference type="Gene3D" id="1.20.1280.50">
    <property type="match status" value="1"/>
</dbReference>
<feature type="domain" description="F-box" evidence="1">
    <location>
        <begin position="56"/>
        <end position="107"/>
    </location>
</feature>
<name>A0A9P7KCZ9_9AGAR</name>
<organism evidence="2 3">
    <name type="scientific">Asterophora parasitica</name>
    <dbReference type="NCBI Taxonomy" id="117018"/>
    <lineage>
        <taxon>Eukaryota</taxon>
        <taxon>Fungi</taxon>
        <taxon>Dikarya</taxon>
        <taxon>Basidiomycota</taxon>
        <taxon>Agaricomycotina</taxon>
        <taxon>Agaricomycetes</taxon>
        <taxon>Agaricomycetidae</taxon>
        <taxon>Agaricales</taxon>
        <taxon>Tricholomatineae</taxon>
        <taxon>Lyophyllaceae</taxon>
        <taxon>Asterophora</taxon>
    </lineage>
</organism>
<proteinExistence type="predicted"/>
<gene>
    <name evidence="2" type="ORF">DXG03_008567</name>
</gene>